<evidence type="ECO:0000313" key="3">
    <source>
        <dbReference type="Proteomes" id="UP000239322"/>
    </source>
</evidence>
<comment type="caution">
    <text evidence="2">The sequence shown here is derived from an EMBL/GenBank/DDBJ whole genome shotgun (WGS) entry which is preliminary data.</text>
</comment>
<name>A0A2S9PTX6_9ACTN</name>
<accession>A0A2S9PTX6</accession>
<feature type="signal peptide" evidence="1">
    <location>
        <begin position="1"/>
        <end position="19"/>
    </location>
</feature>
<sequence>MLVGTTLLAVTAASGVAGAAPDAGQVLAKPCGYSESGGRAWYNHCTSDGSRIQIRLDAVAGLDTNRCVDPGETVLGWAFEYRNAYYTGRLCPPR</sequence>
<feature type="chain" id="PRO_5015616671" description="Secreted protein" evidence="1">
    <location>
        <begin position="20"/>
        <end position="94"/>
    </location>
</feature>
<gene>
    <name evidence="2" type="ORF">C6N75_17745</name>
</gene>
<dbReference type="InterPro" id="IPR045935">
    <property type="entry name" value="DUF6355"/>
</dbReference>
<organism evidence="2 3">
    <name type="scientific">Streptomyces solincola</name>
    <dbReference type="NCBI Taxonomy" id="2100817"/>
    <lineage>
        <taxon>Bacteria</taxon>
        <taxon>Bacillati</taxon>
        <taxon>Actinomycetota</taxon>
        <taxon>Actinomycetes</taxon>
        <taxon>Kitasatosporales</taxon>
        <taxon>Streptomycetaceae</taxon>
        <taxon>Streptomyces</taxon>
    </lineage>
</organism>
<evidence type="ECO:0008006" key="4">
    <source>
        <dbReference type="Google" id="ProtNLM"/>
    </source>
</evidence>
<dbReference type="Proteomes" id="UP000239322">
    <property type="component" value="Unassembled WGS sequence"/>
</dbReference>
<proteinExistence type="predicted"/>
<evidence type="ECO:0000256" key="1">
    <source>
        <dbReference type="SAM" id="SignalP"/>
    </source>
</evidence>
<keyword evidence="3" id="KW-1185">Reference proteome</keyword>
<evidence type="ECO:0000313" key="2">
    <source>
        <dbReference type="EMBL" id="PRH77869.1"/>
    </source>
</evidence>
<keyword evidence="1" id="KW-0732">Signal</keyword>
<protein>
    <recommendedName>
        <fullName evidence="4">Secreted protein</fullName>
    </recommendedName>
</protein>
<dbReference type="EMBL" id="PVLV01000270">
    <property type="protein sequence ID" value="PRH77869.1"/>
    <property type="molecule type" value="Genomic_DNA"/>
</dbReference>
<dbReference type="AlphaFoldDB" id="A0A2S9PTX6"/>
<dbReference type="Pfam" id="PF19882">
    <property type="entry name" value="DUF6355"/>
    <property type="match status" value="1"/>
</dbReference>
<reference evidence="2 3" key="1">
    <citation type="submission" date="2018-03" db="EMBL/GenBank/DDBJ databases">
        <title>Novel Streptomyces sp. from soil.</title>
        <authorList>
            <person name="Tan G.Y.A."/>
            <person name="Lee Z.Y."/>
        </authorList>
    </citation>
    <scope>NUCLEOTIDE SEQUENCE [LARGE SCALE GENOMIC DNA]</scope>
    <source>
        <strain evidence="2 3">ST5x</strain>
    </source>
</reference>